<comment type="caution">
    <text evidence="1">The sequence shown here is derived from an EMBL/GenBank/DDBJ whole genome shotgun (WGS) entry which is preliminary data.</text>
</comment>
<evidence type="ECO:0000313" key="2">
    <source>
        <dbReference type="Proteomes" id="UP000072353"/>
    </source>
</evidence>
<evidence type="ECO:0000313" key="1">
    <source>
        <dbReference type="EMBL" id="CYX52374.1"/>
    </source>
</evidence>
<dbReference type="Pfam" id="PF05595">
    <property type="entry name" value="DUF771"/>
    <property type="match status" value="1"/>
</dbReference>
<gene>
    <name evidence="1" type="ORF">ERS132521_01292</name>
</gene>
<proteinExistence type="predicted"/>
<organism evidence="1 2">
    <name type="scientific">Streptococcus suis</name>
    <dbReference type="NCBI Taxonomy" id="1307"/>
    <lineage>
        <taxon>Bacteria</taxon>
        <taxon>Bacillati</taxon>
        <taxon>Bacillota</taxon>
        <taxon>Bacilli</taxon>
        <taxon>Lactobacillales</taxon>
        <taxon>Streptococcaceae</taxon>
        <taxon>Streptococcus</taxon>
    </lineage>
</organism>
<dbReference type="Proteomes" id="UP000072353">
    <property type="component" value="Unassembled WGS sequence"/>
</dbReference>
<dbReference type="AlphaFoldDB" id="A0AB33UA18"/>
<dbReference type="RefSeq" id="WP_044760949.1">
    <property type="nucleotide sequence ID" value="NZ_CEEL01000005.1"/>
</dbReference>
<dbReference type="EMBL" id="FILL01000010">
    <property type="protein sequence ID" value="CYX52374.1"/>
    <property type="molecule type" value="Genomic_DNA"/>
</dbReference>
<protein>
    <submittedName>
        <fullName evidence="1">Uncharacterized protein conserved in bacteria</fullName>
    </submittedName>
</protein>
<sequence length="110" mass="13145">MTKFQIDLTNLTIELPESKIIVDRNEYEQLKQTASQGRYMTLSEVLELLSVSRPWLLENVLYKPTIRKQIDIDQNKDGFVKYPQNQGGRYYFLASKTRNFFERNFLEIFK</sequence>
<accession>A0AB33UA18</accession>
<dbReference type="InterPro" id="IPR008489">
    <property type="entry name" value="DUF771"/>
</dbReference>
<reference evidence="1 2" key="1">
    <citation type="submission" date="2016-02" db="EMBL/GenBank/DDBJ databases">
        <authorList>
            <consortium name="Pathogen Informatics"/>
        </authorList>
    </citation>
    <scope>NUCLEOTIDE SEQUENCE [LARGE SCALE GENOMIC DNA]</scope>
    <source>
        <strain evidence="1 2">SS975</strain>
    </source>
</reference>
<name>A0AB33UA18_STRSU</name>